<feature type="transmembrane region" description="Helical" evidence="1">
    <location>
        <begin position="72"/>
        <end position="92"/>
    </location>
</feature>
<gene>
    <name evidence="2" type="ORF">GCM10007414_21370</name>
</gene>
<reference evidence="3" key="1">
    <citation type="journal article" date="2019" name="Int. J. Syst. Evol. Microbiol.">
        <title>The Global Catalogue of Microorganisms (GCM) 10K type strain sequencing project: providing services to taxonomists for standard genome sequencing and annotation.</title>
        <authorList>
            <consortium name="The Broad Institute Genomics Platform"/>
            <consortium name="The Broad Institute Genome Sequencing Center for Infectious Disease"/>
            <person name="Wu L."/>
            <person name="Ma J."/>
        </authorList>
    </citation>
    <scope>NUCLEOTIDE SEQUENCE [LARGE SCALE GENOMIC DNA]</scope>
    <source>
        <strain evidence="3">CGMCC 1.10131</strain>
    </source>
</reference>
<sequence>MANPEYKENLDRIDVFSVLSYRLGWLGLSFSFIAAAYQLLVNQWVWQPLWLLAGCVALQAFNLHLYSKAIRYLIQGLAWLGLWLAMAFYLWHWPLLSYLSLACFYAVVAGLAFKESFCFNLGQLRWLGGLLALEYGLRFSPWLGSRGILLLVIAGLCSYISYQKCRQALYLDVGKRDNYEI</sequence>
<keyword evidence="1" id="KW-0472">Membrane</keyword>
<dbReference type="RefSeq" id="WP_157051697.1">
    <property type="nucleotide sequence ID" value="NZ_BMDY01000011.1"/>
</dbReference>
<feature type="transmembrane region" description="Helical" evidence="1">
    <location>
        <begin position="46"/>
        <end position="65"/>
    </location>
</feature>
<proteinExistence type="predicted"/>
<dbReference type="EMBL" id="BMDY01000011">
    <property type="protein sequence ID" value="GGB07712.1"/>
    <property type="molecule type" value="Genomic_DNA"/>
</dbReference>
<comment type="caution">
    <text evidence="2">The sequence shown here is derived from an EMBL/GenBank/DDBJ whole genome shotgun (WGS) entry which is preliminary data.</text>
</comment>
<keyword evidence="3" id="KW-1185">Reference proteome</keyword>
<feature type="transmembrane region" description="Helical" evidence="1">
    <location>
        <begin position="21"/>
        <end position="40"/>
    </location>
</feature>
<name>A0ABQ1I1R1_9ALTE</name>
<protein>
    <submittedName>
        <fullName evidence="2">Membrane protein</fullName>
    </submittedName>
</protein>
<feature type="transmembrane region" description="Helical" evidence="1">
    <location>
        <begin position="143"/>
        <end position="162"/>
    </location>
</feature>
<evidence type="ECO:0000313" key="2">
    <source>
        <dbReference type="EMBL" id="GGB07712.1"/>
    </source>
</evidence>
<keyword evidence="1" id="KW-0812">Transmembrane</keyword>
<keyword evidence="1" id="KW-1133">Transmembrane helix</keyword>
<evidence type="ECO:0000256" key="1">
    <source>
        <dbReference type="SAM" id="Phobius"/>
    </source>
</evidence>
<organism evidence="2 3">
    <name type="scientific">Agarivorans gilvus</name>
    <dbReference type="NCBI Taxonomy" id="680279"/>
    <lineage>
        <taxon>Bacteria</taxon>
        <taxon>Pseudomonadati</taxon>
        <taxon>Pseudomonadota</taxon>
        <taxon>Gammaproteobacteria</taxon>
        <taxon>Alteromonadales</taxon>
        <taxon>Alteromonadaceae</taxon>
        <taxon>Agarivorans</taxon>
    </lineage>
</organism>
<accession>A0ABQ1I1R1</accession>
<evidence type="ECO:0000313" key="3">
    <source>
        <dbReference type="Proteomes" id="UP000651977"/>
    </source>
</evidence>
<dbReference type="Proteomes" id="UP000651977">
    <property type="component" value="Unassembled WGS sequence"/>
</dbReference>